<dbReference type="Proteomes" id="UP000245657">
    <property type="component" value="Unassembled WGS sequence"/>
</dbReference>
<dbReference type="EMBL" id="QGMY01000009">
    <property type="protein sequence ID" value="PWR70886.1"/>
    <property type="molecule type" value="Genomic_DNA"/>
</dbReference>
<sequence length="108" mass="11116">MNKRVLGILGITLISVLIILIIVLPASGVGNTGPRDGVGNQGGYHAHQYGSGQQSGSGTGSCISEKCPHYGSSGRDGARMECEAYANGHRNGMHSGSESRGHGYSMKG</sequence>
<reference evidence="2 3" key="1">
    <citation type="submission" date="2018-05" db="EMBL/GenBank/DDBJ databases">
        <title>Draft genome of Methanospirillum lacunae Ki8-1.</title>
        <authorList>
            <person name="Dueholm M.S."/>
            <person name="Nielsen P.H."/>
            <person name="Bakmann L.F."/>
            <person name="Otzen D.E."/>
        </authorList>
    </citation>
    <scope>NUCLEOTIDE SEQUENCE [LARGE SCALE GENOMIC DNA]</scope>
    <source>
        <strain evidence="2 3">Ki8-1</strain>
    </source>
</reference>
<dbReference type="AlphaFoldDB" id="A0A2V2MZS1"/>
<evidence type="ECO:0000313" key="2">
    <source>
        <dbReference type="EMBL" id="PWR70886.1"/>
    </source>
</evidence>
<protein>
    <submittedName>
        <fullName evidence="2">Uncharacterized protein</fullName>
    </submittedName>
</protein>
<name>A0A2V2MZS1_9EURY</name>
<evidence type="ECO:0000256" key="1">
    <source>
        <dbReference type="SAM" id="MobiDB-lite"/>
    </source>
</evidence>
<accession>A0A2V2MZS1</accession>
<organism evidence="2 3">
    <name type="scientific">Methanospirillum lacunae</name>
    <dbReference type="NCBI Taxonomy" id="668570"/>
    <lineage>
        <taxon>Archaea</taxon>
        <taxon>Methanobacteriati</taxon>
        <taxon>Methanobacteriota</taxon>
        <taxon>Stenosarchaea group</taxon>
        <taxon>Methanomicrobia</taxon>
        <taxon>Methanomicrobiales</taxon>
        <taxon>Methanospirillaceae</taxon>
        <taxon>Methanospirillum</taxon>
    </lineage>
</organism>
<dbReference type="RefSeq" id="WP_109969380.1">
    <property type="nucleotide sequence ID" value="NZ_CP176093.1"/>
</dbReference>
<gene>
    <name evidence="2" type="ORF">DK846_12910</name>
</gene>
<proteinExistence type="predicted"/>
<dbReference type="GeneID" id="97547229"/>
<keyword evidence="3" id="KW-1185">Reference proteome</keyword>
<evidence type="ECO:0000313" key="3">
    <source>
        <dbReference type="Proteomes" id="UP000245657"/>
    </source>
</evidence>
<feature type="region of interest" description="Disordered" evidence="1">
    <location>
        <begin position="88"/>
        <end position="108"/>
    </location>
</feature>
<comment type="caution">
    <text evidence="2">The sequence shown here is derived from an EMBL/GenBank/DDBJ whole genome shotgun (WGS) entry which is preliminary data.</text>
</comment>
<feature type="region of interest" description="Disordered" evidence="1">
    <location>
        <begin position="32"/>
        <end position="66"/>
    </location>
</feature>